<keyword evidence="8 12" id="KW-0457">Lysine biosynthesis</keyword>
<comment type="pathway">
    <text evidence="2 12">Amino-acid biosynthesis; L-lysine biosynthesis via DAP pathway; (S)-tetrahydrodipicolinate from L-aspartate: step 3/4.</text>
</comment>
<dbReference type="Proteomes" id="UP000886874">
    <property type="component" value="Unassembled WGS sequence"/>
</dbReference>
<dbReference type="InterPro" id="IPR002220">
    <property type="entry name" value="DapA-like"/>
</dbReference>
<keyword evidence="7 12" id="KW-0220">Diaminopimelate biosynthesis</keyword>
<evidence type="ECO:0000256" key="15">
    <source>
        <dbReference type="PIRSR" id="PIRSR001365-2"/>
    </source>
</evidence>
<evidence type="ECO:0000256" key="11">
    <source>
        <dbReference type="ARBA" id="ARBA00047836"/>
    </source>
</evidence>
<dbReference type="PROSITE" id="PS00666">
    <property type="entry name" value="DHDPS_2"/>
    <property type="match status" value="1"/>
</dbReference>
<dbReference type="EC" id="4.3.3.7" evidence="4 12"/>
<dbReference type="InterPro" id="IPR005263">
    <property type="entry name" value="DapA"/>
</dbReference>
<feature type="binding site" evidence="12 15">
    <location>
        <position position="49"/>
    </location>
    <ligand>
        <name>pyruvate</name>
        <dbReference type="ChEBI" id="CHEBI:15361"/>
    </ligand>
</feature>
<comment type="catalytic activity">
    <reaction evidence="11 12">
        <text>L-aspartate 4-semialdehyde + pyruvate = (2S,4S)-4-hydroxy-2,3,4,5-tetrahydrodipicolinate + H2O + H(+)</text>
        <dbReference type="Rhea" id="RHEA:34171"/>
        <dbReference type="ChEBI" id="CHEBI:15361"/>
        <dbReference type="ChEBI" id="CHEBI:15377"/>
        <dbReference type="ChEBI" id="CHEBI:15378"/>
        <dbReference type="ChEBI" id="CHEBI:67139"/>
        <dbReference type="ChEBI" id="CHEBI:537519"/>
        <dbReference type="EC" id="4.3.3.7"/>
    </reaction>
</comment>
<dbReference type="PIRSF" id="PIRSF001365">
    <property type="entry name" value="DHDPS"/>
    <property type="match status" value="1"/>
</dbReference>
<comment type="caution">
    <text evidence="12">Was originally thought to be a dihydrodipicolinate synthase (DHDPS), catalyzing the condensation of (S)-aspartate-beta-semialdehyde [(S)-ASA] and pyruvate to dihydrodipicolinate (DHDP). However, it was shown in E.coli that the product of the enzymatic reaction is not dihydrodipicolinate but in fact (4S)-4-hydroxy-2,3,4,5-tetrahydro-(2S)-dipicolinic acid (HTPA), and that the consecutive dehydration reaction leading to DHDP is not spontaneous but catalyzed by DapB.</text>
</comment>
<dbReference type="SMART" id="SM01130">
    <property type="entry name" value="DHDPS"/>
    <property type="match status" value="1"/>
</dbReference>
<evidence type="ECO:0000256" key="8">
    <source>
        <dbReference type="ARBA" id="ARBA00023154"/>
    </source>
</evidence>
<evidence type="ECO:0000313" key="17">
    <source>
        <dbReference type="Proteomes" id="UP000886874"/>
    </source>
</evidence>
<keyword evidence="5 12" id="KW-0963">Cytoplasm</keyword>
<dbReference type="InterPro" id="IPR020625">
    <property type="entry name" value="Schiff_base-form_aldolases_AS"/>
</dbReference>
<dbReference type="GO" id="GO:0019877">
    <property type="term" value="P:diaminopimelate biosynthetic process"/>
    <property type="evidence" value="ECO:0007669"/>
    <property type="project" value="UniProtKB-UniRule"/>
</dbReference>
<comment type="similarity">
    <text evidence="3 12 13">Belongs to the DapA family.</text>
</comment>
<proteinExistence type="inferred from homology"/>
<dbReference type="EMBL" id="DVFN01000031">
    <property type="protein sequence ID" value="HIQ69121.1"/>
    <property type="molecule type" value="Genomic_DNA"/>
</dbReference>
<evidence type="ECO:0000256" key="2">
    <source>
        <dbReference type="ARBA" id="ARBA00005120"/>
    </source>
</evidence>
<evidence type="ECO:0000256" key="7">
    <source>
        <dbReference type="ARBA" id="ARBA00022915"/>
    </source>
</evidence>
<evidence type="ECO:0000256" key="1">
    <source>
        <dbReference type="ARBA" id="ARBA00003294"/>
    </source>
</evidence>
<dbReference type="Gene3D" id="3.20.20.70">
    <property type="entry name" value="Aldolase class I"/>
    <property type="match status" value="1"/>
</dbReference>
<feature type="site" description="Part of a proton relay during catalysis" evidence="12">
    <location>
        <position position="48"/>
    </location>
</feature>
<feature type="site" description="Part of a proton relay during catalysis" evidence="12">
    <location>
        <position position="111"/>
    </location>
</feature>
<dbReference type="InterPro" id="IPR013785">
    <property type="entry name" value="Aldolase_TIM"/>
</dbReference>
<evidence type="ECO:0000256" key="5">
    <source>
        <dbReference type="ARBA" id="ARBA00022490"/>
    </source>
</evidence>
<dbReference type="GO" id="GO:0008840">
    <property type="term" value="F:4-hydroxy-tetrahydrodipicolinate synthase activity"/>
    <property type="evidence" value="ECO:0007669"/>
    <property type="project" value="UniProtKB-UniRule"/>
</dbReference>
<gene>
    <name evidence="12" type="primary">dapA</name>
    <name evidence="16" type="ORF">IAA67_02155</name>
</gene>
<organism evidence="16 17">
    <name type="scientific">Candidatus Avoscillospira stercorigallinarum</name>
    <dbReference type="NCBI Taxonomy" id="2840708"/>
    <lineage>
        <taxon>Bacteria</taxon>
        <taxon>Bacillati</taxon>
        <taxon>Bacillota</taxon>
        <taxon>Clostridia</taxon>
        <taxon>Eubacteriales</taxon>
        <taxon>Oscillospiraceae</taxon>
        <taxon>Oscillospiraceae incertae sedis</taxon>
        <taxon>Candidatus Avoscillospira</taxon>
    </lineage>
</organism>
<dbReference type="HAMAP" id="MF_00418">
    <property type="entry name" value="DapA"/>
    <property type="match status" value="1"/>
</dbReference>
<dbReference type="InterPro" id="IPR020624">
    <property type="entry name" value="Schiff_base-form_aldolases_CS"/>
</dbReference>
<name>A0A9D0Z5R6_9FIRM</name>
<comment type="subcellular location">
    <subcellularLocation>
        <location evidence="12">Cytoplasm</location>
    </subcellularLocation>
</comment>
<evidence type="ECO:0000256" key="10">
    <source>
        <dbReference type="ARBA" id="ARBA00023270"/>
    </source>
</evidence>
<protein>
    <recommendedName>
        <fullName evidence="4 12">4-hydroxy-tetrahydrodipicolinate synthase</fullName>
        <shortName evidence="12">HTPA synthase</shortName>
        <ecNumber evidence="4 12">4.3.3.7</ecNumber>
    </recommendedName>
</protein>
<reference evidence="16" key="1">
    <citation type="submission" date="2020-10" db="EMBL/GenBank/DDBJ databases">
        <authorList>
            <person name="Gilroy R."/>
        </authorList>
    </citation>
    <scope>NUCLEOTIDE SEQUENCE</scope>
    <source>
        <strain evidence="16">ChiSjej2B20-13462</strain>
    </source>
</reference>
<evidence type="ECO:0000256" key="9">
    <source>
        <dbReference type="ARBA" id="ARBA00023239"/>
    </source>
</evidence>
<keyword evidence="6 12" id="KW-0028">Amino-acid biosynthesis</keyword>
<comment type="caution">
    <text evidence="16">The sequence shown here is derived from an EMBL/GenBank/DDBJ whole genome shotgun (WGS) entry which is preliminary data.</text>
</comment>
<keyword evidence="9 12" id="KW-0456">Lyase</keyword>
<dbReference type="PRINTS" id="PR00146">
    <property type="entry name" value="DHPICSNTHASE"/>
</dbReference>
<sequence>MTHGPIFRGAATALITPLDERGIDFDRLGHLIDWQIDEGIDALVICGTTGEASTLTDKEHRDAIAYAVERTNGRVPVIAGTGSNDTAYAIELTRFACEAGADACLVVTPYYNKATQNGLVAMYSAIADASTKPLILYNVPSRTGTAIQPATYVKLAQHPNIAAIKEANGNISAIVETKALVGDQLDIYSGNDDEIVPILSMGGLGVISVLSNLLPKETSRLCHKFFEGDVAGAAAMQCQYLKLIRALFSEVNPIPVKAAMAAMGFCEDYLRLPLTPMEDAHRQVLLDEMRRQGIRV</sequence>
<evidence type="ECO:0000313" key="16">
    <source>
        <dbReference type="EMBL" id="HIQ69121.1"/>
    </source>
</evidence>
<keyword evidence="10 12" id="KW-0704">Schiff base</keyword>
<evidence type="ECO:0000256" key="12">
    <source>
        <dbReference type="HAMAP-Rule" id="MF_00418"/>
    </source>
</evidence>
<dbReference type="PROSITE" id="PS00665">
    <property type="entry name" value="DHDPS_1"/>
    <property type="match status" value="1"/>
</dbReference>
<evidence type="ECO:0000256" key="3">
    <source>
        <dbReference type="ARBA" id="ARBA00007592"/>
    </source>
</evidence>
<comment type="subunit">
    <text evidence="12">Homotetramer; dimer of dimers.</text>
</comment>
<feature type="active site" description="Schiff-base intermediate with substrate" evidence="12 14">
    <location>
        <position position="165"/>
    </location>
</feature>
<dbReference type="GO" id="GO:0009089">
    <property type="term" value="P:lysine biosynthetic process via diaminopimelate"/>
    <property type="evidence" value="ECO:0007669"/>
    <property type="project" value="UniProtKB-UniRule"/>
</dbReference>
<dbReference type="SUPFAM" id="SSF51569">
    <property type="entry name" value="Aldolase"/>
    <property type="match status" value="1"/>
</dbReference>
<feature type="binding site" evidence="12 15">
    <location>
        <position position="207"/>
    </location>
    <ligand>
        <name>pyruvate</name>
        <dbReference type="ChEBI" id="CHEBI:15361"/>
    </ligand>
</feature>
<dbReference type="CDD" id="cd00950">
    <property type="entry name" value="DHDPS"/>
    <property type="match status" value="1"/>
</dbReference>
<dbReference type="GO" id="GO:0005829">
    <property type="term" value="C:cytosol"/>
    <property type="evidence" value="ECO:0007669"/>
    <property type="project" value="TreeGrafter"/>
</dbReference>
<feature type="active site" description="Proton donor/acceptor" evidence="12 14">
    <location>
        <position position="137"/>
    </location>
</feature>
<evidence type="ECO:0000256" key="6">
    <source>
        <dbReference type="ARBA" id="ARBA00022605"/>
    </source>
</evidence>
<evidence type="ECO:0000256" key="14">
    <source>
        <dbReference type="PIRSR" id="PIRSR001365-1"/>
    </source>
</evidence>
<dbReference type="PANTHER" id="PTHR12128:SF66">
    <property type="entry name" value="4-HYDROXY-2-OXOGLUTARATE ALDOLASE, MITOCHONDRIAL"/>
    <property type="match status" value="1"/>
</dbReference>
<evidence type="ECO:0000256" key="4">
    <source>
        <dbReference type="ARBA" id="ARBA00012086"/>
    </source>
</evidence>
<dbReference type="Pfam" id="PF00701">
    <property type="entry name" value="DHDPS"/>
    <property type="match status" value="1"/>
</dbReference>
<dbReference type="AlphaFoldDB" id="A0A9D0Z5R6"/>
<evidence type="ECO:0000256" key="13">
    <source>
        <dbReference type="PIRNR" id="PIRNR001365"/>
    </source>
</evidence>
<accession>A0A9D0Z5R6</accession>
<comment type="function">
    <text evidence="1 12">Catalyzes the condensation of (S)-aspartate-beta-semialdehyde [(S)-ASA] and pyruvate to 4-hydroxy-tetrahydrodipicolinate (HTPA).</text>
</comment>
<reference evidence="16" key="2">
    <citation type="journal article" date="2021" name="PeerJ">
        <title>Extensive microbial diversity within the chicken gut microbiome revealed by metagenomics and culture.</title>
        <authorList>
            <person name="Gilroy R."/>
            <person name="Ravi A."/>
            <person name="Getino M."/>
            <person name="Pursley I."/>
            <person name="Horton D.L."/>
            <person name="Alikhan N.F."/>
            <person name="Baker D."/>
            <person name="Gharbi K."/>
            <person name="Hall N."/>
            <person name="Watson M."/>
            <person name="Adriaenssens E.M."/>
            <person name="Foster-Nyarko E."/>
            <person name="Jarju S."/>
            <person name="Secka A."/>
            <person name="Antonio M."/>
            <person name="Oren A."/>
            <person name="Chaudhuri R.R."/>
            <person name="La Ragione R."/>
            <person name="Hildebrand F."/>
            <person name="Pallen M.J."/>
        </authorList>
    </citation>
    <scope>NUCLEOTIDE SEQUENCE</scope>
    <source>
        <strain evidence="16">ChiSjej2B20-13462</strain>
    </source>
</reference>
<dbReference type="NCBIfam" id="TIGR00674">
    <property type="entry name" value="dapA"/>
    <property type="match status" value="1"/>
</dbReference>
<dbReference type="PANTHER" id="PTHR12128">
    <property type="entry name" value="DIHYDRODIPICOLINATE SYNTHASE"/>
    <property type="match status" value="1"/>
</dbReference>